<organism evidence="11 12">
    <name type="scientific">Polyrhizophydium stewartii</name>
    <dbReference type="NCBI Taxonomy" id="2732419"/>
    <lineage>
        <taxon>Eukaryota</taxon>
        <taxon>Fungi</taxon>
        <taxon>Fungi incertae sedis</taxon>
        <taxon>Chytridiomycota</taxon>
        <taxon>Chytridiomycota incertae sedis</taxon>
        <taxon>Chytridiomycetes</taxon>
        <taxon>Rhizophydiales</taxon>
        <taxon>Rhizophydiales incertae sedis</taxon>
        <taxon>Polyrhizophydium</taxon>
    </lineage>
</organism>
<dbReference type="PROSITE" id="PS00900">
    <property type="entry name" value="RNA_POL_PHAGE_1"/>
    <property type="match status" value="1"/>
</dbReference>
<keyword evidence="3 8" id="KW-0240">DNA-directed RNA polymerase</keyword>
<comment type="caution">
    <text evidence="11">The sequence shown here is derived from an EMBL/GenBank/DDBJ whole genome shotgun (WGS) entry which is preliminary data.</text>
</comment>
<keyword evidence="6 8" id="KW-0804">Transcription</keyword>
<accession>A0ABR4NF22</accession>
<proteinExistence type="inferred from homology"/>
<evidence type="ECO:0000256" key="1">
    <source>
        <dbReference type="ARBA" id="ARBA00009493"/>
    </source>
</evidence>
<comment type="similarity">
    <text evidence="1 8">Belongs to the phage and mitochondrial RNA polymerase family.</text>
</comment>
<evidence type="ECO:0000256" key="6">
    <source>
        <dbReference type="ARBA" id="ARBA00023163"/>
    </source>
</evidence>
<comment type="function">
    <text evidence="8">DNA-dependent RNA polymerase catalyzes the transcription of DNA into RNA using the four ribonucleoside triphosphates as substrates.</text>
</comment>
<name>A0ABR4NF22_9FUNG</name>
<evidence type="ECO:0000256" key="9">
    <source>
        <dbReference type="SAM" id="MobiDB-lite"/>
    </source>
</evidence>
<dbReference type="GO" id="GO:0003899">
    <property type="term" value="F:DNA-directed RNA polymerase activity"/>
    <property type="evidence" value="ECO:0007669"/>
    <property type="project" value="UniProtKB-EC"/>
</dbReference>
<keyword evidence="4 8" id="KW-0808">Transferase</keyword>
<gene>
    <name evidence="11" type="primary">RPO41_2</name>
    <name evidence="11" type="ORF">HK105_202527</name>
</gene>
<evidence type="ECO:0000313" key="12">
    <source>
        <dbReference type="Proteomes" id="UP001527925"/>
    </source>
</evidence>
<reference evidence="11 12" key="1">
    <citation type="submission" date="2023-09" db="EMBL/GenBank/DDBJ databases">
        <title>Pangenome analysis of Batrachochytrium dendrobatidis and related Chytrids.</title>
        <authorList>
            <person name="Yacoub M.N."/>
            <person name="Stajich J.E."/>
            <person name="James T.Y."/>
        </authorList>
    </citation>
    <scope>NUCLEOTIDE SEQUENCE [LARGE SCALE GENOMIC DNA]</scope>
    <source>
        <strain evidence="11 12">JEL0888</strain>
    </source>
</reference>
<dbReference type="PANTHER" id="PTHR10102">
    <property type="entry name" value="DNA-DIRECTED RNA POLYMERASE, MITOCHONDRIAL"/>
    <property type="match status" value="1"/>
</dbReference>
<keyword evidence="5 8" id="KW-0548">Nucleotidyltransferase</keyword>
<evidence type="ECO:0000256" key="5">
    <source>
        <dbReference type="ARBA" id="ARBA00022695"/>
    </source>
</evidence>
<dbReference type="PROSITE" id="PS00489">
    <property type="entry name" value="RNA_POL_PHAGE_2"/>
    <property type="match status" value="1"/>
</dbReference>
<dbReference type="Pfam" id="PF00940">
    <property type="entry name" value="RNA_pol"/>
    <property type="match status" value="1"/>
</dbReference>
<dbReference type="SMART" id="SM01311">
    <property type="entry name" value="RPOL_N"/>
    <property type="match status" value="1"/>
</dbReference>
<dbReference type="Pfam" id="PF14700">
    <property type="entry name" value="RPOL_N"/>
    <property type="match status" value="1"/>
</dbReference>
<dbReference type="EC" id="2.7.7.6" evidence="2 8"/>
<evidence type="ECO:0000256" key="4">
    <source>
        <dbReference type="ARBA" id="ARBA00022679"/>
    </source>
</evidence>
<keyword evidence="12" id="KW-1185">Reference proteome</keyword>
<dbReference type="Proteomes" id="UP001527925">
    <property type="component" value="Unassembled WGS sequence"/>
</dbReference>
<dbReference type="Gene3D" id="1.10.287.280">
    <property type="match status" value="1"/>
</dbReference>
<feature type="domain" description="DNA-directed RNA polymerase N-terminal" evidence="10">
    <location>
        <begin position="202"/>
        <end position="536"/>
    </location>
</feature>
<evidence type="ECO:0000256" key="8">
    <source>
        <dbReference type="RuleBase" id="RU003805"/>
    </source>
</evidence>
<feature type="region of interest" description="Disordered" evidence="9">
    <location>
        <begin position="227"/>
        <end position="251"/>
    </location>
</feature>
<dbReference type="InterPro" id="IPR029262">
    <property type="entry name" value="RPOL_N"/>
</dbReference>
<evidence type="ECO:0000256" key="2">
    <source>
        <dbReference type="ARBA" id="ARBA00012418"/>
    </source>
</evidence>
<dbReference type="InterPro" id="IPR046950">
    <property type="entry name" value="DNA-dir_Rpol_C_phage-type"/>
</dbReference>
<dbReference type="Gene3D" id="1.10.150.20">
    <property type="entry name" value="5' to 3' exonuclease, C-terminal subdomain"/>
    <property type="match status" value="1"/>
</dbReference>
<dbReference type="InterPro" id="IPR043502">
    <property type="entry name" value="DNA/RNA_pol_sf"/>
</dbReference>
<dbReference type="SUPFAM" id="SSF56672">
    <property type="entry name" value="DNA/RNA polymerases"/>
    <property type="match status" value="1"/>
</dbReference>
<evidence type="ECO:0000256" key="3">
    <source>
        <dbReference type="ARBA" id="ARBA00022478"/>
    </source>
</evidence>
<sequence>MDTTLANEFIAAHLARARSGCGPFLGSVHESRANWWLCRIDQMGLVPNVQTAALFCLHSLERCSSDMETPLEILKRIGRSPRDLLDCAVVAAGPIRKRLVDMLVRLGELKHPEDAELLTCGDAKLDALLVSAVAQSNTPEKEAAAMKTRIGKRLKEHCITKESFTSPASTANRLISLKLPSIQILQNTLARLDTGSVRKGYRQQKQLETMSYDSIVTIAMQEDAKDAGLETAEPLSKPQPESVQRKPRGPAESLRKLVSLSTGLAARWHKEFVPIVKQAVEPLCRGEASSEVAMVAPFLLLVRPEVLSDIVVSQFMALAVGGLRDDESIEALACGRVRAVALVNAIGTAIIKAHCSDVQQSMRGPRMEMTDSILHHLGSAGLLFDPSVRDAATKVVRMQADTARTWRLSISEPAKVMIGSFLAHRFMKMATVPVHVTNGKTKPRVVPNGGKLLGVITPHPVLLQMISNKTAHVAPIHLPMITPPRPWLTASSGGYLWHRSPLMRIKSNPEHEAYLHEADSRGNLGTVLCALDVLGSTGWRVNDKVFDVAVAVWNSNEDAPGIPKLLDIPEIAAPSQAELRVLDPQARDAAQRKYLAKCEERKRRVHTNLAQRCEVNHRLEIARAFKGKDMYFPHNIDFRGRAYPMASHLHHMGNDLTRGLLKFQRARRLGDAGVRWLKIHLSNMAGNDKVPLDERVRFTDTHMAEIADSAARPLEGRRWWLTGAKPWQLLAACMELHAAINSGDAAAYESTLPVHQDGSCNGLQHYAALGRDEPGGREVNLVPSDVPRDVYMRVADSMRETVREHAFGPMNNREAYLMHDSISRKLVKQTVMTHTYGVTVAGARAQIGERIGELQADPDLPSTARLSALEAERCASYLADRVFDSVGELFQSAKAIQKWLNDVAKLVTHSVRIENIKAEQIEDSKRLSHLGLLPGKLTLDHDTKDESAEGDLTTDVAGRPLVKLPHAVQRKVLARRPPSMDCIIWTTPLSLPVAQPYRKQAVVSVRTGLQTFSVMQGGQAAAAAPVDSHKQSTALPPNFVHSLDASHMMMSAVGCRARGIVFAAVHDSFWTHAGDVDTMNAVLRDEFVRLHEHDIMRALKDELALRYARNKVPVDVTVRGHEACREWVHGCGASAATSARPVGVPHRSRAVGGNSGVEALKVAAWIDLQLPKLPPKGTLDLSQVRKSTYFFH</sequence>
<dbReference type="InterPro" id="IPR002092">
    <property type="entry name" value="DNA-dir_Rpol_phage-type"/>
</dbReference>
<evidence type="ECO:0000256" key="7">
    <source>
        <dbReference type="ARBA" id="ARBA00048552"/>
    </source>
</evidence>
<evidence type="ECO:0000259" key="10">
    <source>
        <dbReference type="SMART" id="SM01311"/>
    </source>
</evidence>
<dbReference type="GO" id="GO:0000428">
    <property type="term" value="C:DNA-directed RNA polymerase complex"/>
    <property type="evidence" value="ECO:0007669"/>
    <property type="project" value="UniProtKB-KW"/>
</dbReference>
<comment type="catalytic activity">
    <reaction evidence="7 8">
        <text>RNA(n) + a ribonucleoside 5'-triphosphate = RNA(n+1) + diphosphate</text>
        <dbReference type="Rhea" id="RHEA:21248"/>
        <dbReference type="Rhea" id="RHEA-COMP:14527"/>
        <dbReference type="Rhea" id="RHEA-COMP:17342"/>
        <dbReference type="ChEBI" id="CHEBI:33019"/>
        <dbReference type="ChEBI" id="CHEBI:61557"/>
        <dbReference type="ChEBI" id="CHEBI:140395"/>
        <dbReference type="EC" id="2.7.7.6"/>
    </reaction>
</comment>
<protein>
    <recommendedName>
        <fullName evidence="2 8">DNA-directed RNA polymerase</fullName>
        <ecNumber evidence="2 8">2.7.7.6</ecNumber>
    </recommendedName>
</protein>
<dbReference type="InterPro" id="IPR037159">
    <property type="entry name" value="RNA_POL_N_sf"/>
</dbReference>
<dbReference type="PANTHER" id="PTHR10102:SF0">
    <property type="entry name" value="DNA-DIRECTED RNA POLYMERASE, MITOCHONDRIAL"/>
    <property type="match status" value="1"/>
</dbReference>
<dbReference type="EMBL" id="JADGIZ020000008">
    <property type="protein sequence ID" value="KAL2918113.1"/>
    <property type="molecule type" value="Genomic_DNA"/>
</dbReference>
<evidence type="ECO:0000313" key="11">
    <source>
        <dbReference type="EMBL" id="KAL2918113.1"/>
    </source>
</evidence>
<dbReference type="Gene3D" id="1.10.1320.10">
    <property type="entry name" value="DNA-directed RNA polymerase, N-terminal domain"/>
    <property type="match status" value="1"/>
</dbReference>